<keyword evidence="4" id="KW-1185">Reference proteome</keyword>
<evidence type="ECO:0008006" key="5">
    <source>
        <dbReference type="Google" id="ProtNLM"/>
    </source>
</evidence>
<dbReference type="Gramene" id="KQK18020">
    <property type="protein sequence ID" value="KQK18020"/>
    <property type="gene ID" value="BRADI_1g38070v3"/>
</dbReference>
<feature type="region of interest" description="Disordered" evidence="1">
    <location>
        <begin position="1"/>
        <end position="34"/>
    </location>
</feature>
<feature type="region of interest" description="Disordered" evidence="1">
    <location>
        <begin position="150"/>
        <end position="188"/>
    </location>
</feature>
<feature type="compositionally biased region" description="Basic and acidic residues" evidence="1">
    <location>
        <begin position="167"/>
        <end position="182"/>
    </location>
</feature>
<name>A0A0Q3K1D5_BRADI</name>
<dbReference type="OrthoDB" id="684302at2759"/>
<dbReference type="PANTHER" id="PTHR45023:SF4">
    <property type="entry name" value="GLYCINE-RICH PROTEIN-RELATED"/>
    <property type="match status" value="1"/>
</dbReference>
<dbReference type="InParanoid" id="A0A0Q3K1D5"/>
<dbReference type="PANTHER" id="PTHR45023">
    <property type="match status" value="1"/>
</dbReference>
<dbReference type="Proteomes" id="UP000008810">
    <property type="component" value="Chromosome 1"/>
</dbReference>
<reference evidence="3" key="3">
    <citation type="submission" date="2018-08" db="UniProtKB">
        <authorList>
            <consortium name="EnsemblPlants"/>
        </authorList>
    </citation>
    <scope>IDENTIFICATION</scope>
    <source>
        <strain evidence="3">cv. Bd21</strain>
    </source>
</reference>
<evidence type="ECO:0000313" key="4">
    <source>
        <dbReference type="Proteomes" id="UP000008810"/>
    </source>
</evidence>
<evidence type="ECO:0000313" key="3">
    <source>
        <dbReference type="EnsemblPlants" id="KQK18020"/>
    </source>
</evidence>
<feature type="compositionally biased region" description="Basic and acidic residues" evidence="1">
    <location>
        <begin position="7"/>
        <end position="34"/>
    </location>
</feature>
<dbReference type="AlphaFoldDB" id="A0A0Q3K1D5"/>
<dbReference type="STRING" id="15368.A0A0Q3K1D5"/>
<proteinExistence type="predicted"/>
<dbReference type="EnsemblPlants" id="KQK18020">
    <property type="protein sequence ID" value="KQK18020"/>
    <property type="gene ID" value="BRADI_1g38070v3"/>
</dbReference>
<organism evidence="2">
    <name type="scientific">Brachypodium distachyon</name>
    <name type="common">Purple false brome</name>
    <name type="synonym">Trachynia distachya</name>
    <dbReference type="NCBI Taxonomy" id="15368"/>
    <lineage>
        <taxon>Eukaryota</taxon>
        <taxon>Viridiplantae</taxon>
        <taxon>Streptophyta</taxon>
        <taxon>Embryophyta</taxon>
        <taxon>Tracheophyta</taxon>
        <taxon>Spermatophyta</taxon>
        <taxon>Magnoliopsida</taxon>
        <taxon>Liliopsida</taxon>
        <taxon>Poales</taxon>
        <taxon>Poaceae</taxon>
        <taxon>BOP clade</taxon>
        <taxon>Pooideae</taxon>
        <taxon>Stipodae</taxon>
        <taxon>Brachypodieae</taxon>
        <taxon>Brachypodium</taxon>
    </lineage>
</organism>
<gene>
    <name evidence="2" type="ORF">BRADI_1g38070v3</name>
</gene>
<accession>A0A0Q3K1D5</accession>
<reference evidence="2 3" key="1">
    <citation type="journal article" date="2010" name="Nature">
        <title>Genome sequencing and analysis of the model grass Brachypodium distachyon.</title>
        <authorList>
            <consortium name="International Brachypodium Initiative"/>
        </authorList>
    </citation>
    <scope>NUCLEOTIDE SEQUENCE [LARGE SCALE GENOMIC DNA]</scope>
    <source>
        <strain evidence="2 3">Bd21</strain>
    </source>
</reference>
<dbReference type="EMBL" id="CM000880">
    <property type="protein sequence ID" value="KQK18020.1"/>
    <property type="molecule type" value="Genomic_DNA"/>
</dbReference>
<evidence type="ECO:0000256" key="1">
    <source>
        <dbReference type="SAM" id="MobiDB-lite"/>
    </source>
</evidence>
<reference evidence="2" key="2">
    <citation type="submission" date="2017-06" db="EMBL/GenBank/DDBJ databases">
        <title>WGS assembly of Brachypodium distachyon.</title>
        <authorList>
            <consortium name="The International Brachypodium Initiative"/>
            <person name="Lucas S."/>
            <person name="Harmon-Smith M."/>
            <person name="Lail K."/>
            <person name="Tice H."/>
            <person name="Grimwood J."/>
            <person name="Bruce D."/>
            <person name="Barry K."/>
            <person name="Shu S."/>
            <person name="Lindquist E."/>
            <person name="Wang M."/>
            <person name="Pitluck S."/>
            <person name="Vogel J.P."/>
            <person name="Garvin D.F."/>
            <person name="Mockler T.C."/>
            <person name="Schmutz J."/>
            <person name="Rokhsar D."/>
            <person name="Bevan M.W."/>
        </authorList>
    </citation>
    <scope>NUCLEOTIDE SEQUENCE</scope>
    <source>
        <strain evidence="2">Bd21</strain>
    </source>
</reference>
<evidence type="ECO:0000313" key="2">
    <source>
        <dbReference type="EMBL" id="KQK18020.1"/>
    </source>
</evidence>
<protein>
    <recommendedName>
        <fullName evidence="5">Myb-like domain-containing protein</fullName>
    </recommendedName>
</protein>
<sequence>MSAAQNTHHEVENEESKDSNPDEEQRRGRTNWTKKENERLINSWIKNSVSIEGNGKKSDRYCKQVVEEYNKNSPSNERRTSAQCKNHWSKTTPLVCLFHACYIKTKNVYASAKVKRPFALEYWWRVVKEEPKWCNLYIEENLGGKRHKLDATGAYTSSSTQDSEDPNPVREPRPQDLKEQKLQRRQGK</sequence>